<comment type="caution">
    <text evidence="2">The sequence shown here is derived from an EMBL/GenBank/DDBJ whole genome shotgun (WGS) entry which is preliminary data.</text>
</comment>
<evidence type="ECO:0000313" key="2">
    <source>
        <dbReference type="EMBL" id="KFA86692.1"/>
    </source>
</evidence>
<accession>A0A084SE07</accession>
<dbReference type="InterPro" id="IPR041657">
    <property type="entry name" value="HTH_17"/>
</dbReference>
<evidence type="ECO:0000313" key="3">
    <source>
        <dbReference type="Proteomes" id="UP000028547"/>
    </source>
</evidence>
<dbReference type="Pfam" id="PF12728">
    <property type="entry name" value="HTH_17"/>
    <property type="match status" value="1"/>
</dbReference>
<dbReference type="EMBL" id="JPMI01000431">
    <property type="protein sequence ID" value="KFA86692.1"/>
    <property type="molecule type" value="Genomic_DNA"/>
</dbReference>
<name>A0A084SE07_9BACT</name>
<reference evidence="2 3" key="1">
    <citation type="submission" date="2014-07" db="EMBL/GenBank/DDBJ databases">
        <title>Draft Genome Sequence of Gephyronic Acid Producer, Cystobacter violaceus Strain Cb vi76.</title>
        <authorList>
            <person name="Stevens D.C."/>
            <person name="Young J."/>
            <person name="Carmichael R."/>
            <person name="Tan J."/>
            <person name="Taylor R.E."/>
        </authorList>
    </citation>
    <scope>NUCLEOTIDE SEQUENCE [LARGE SCALE GENOMIC DNA]</scope>
    <source>
        <strain evidence="2 3">Cb vi76</strain>
    </source>
</reference>
<organism evidence="2 3">
    <name type="scientific">Archangium violaceum Cb vi76</name>
    <dbReference type="NCBI Taxonomy" id="1406225"/>
    <lineage>
        <taxon>Bacteria</taxon>
        <taxon>Pseudomonadati</taxon>
        <taxon>Myxococcota</taxon>
        <taxon>Myxococcia</taxon>
        <taxon>Myxococcales</taxon>
        <taxon>Cystobacterineae</taxon>
        <taxon>Archangiaceae</taxon>
        <taxon>Archangium</taxon>
    </lineage>
</organism>
<feature type="domain" description="Helix-turn-helix" evidence="1">
    <location>
        <begin position="11"/>
        <end position="48"/>
    </location>
</feature>
<proteinExistence type="predicted"/>
<gene>
    <name evidence="2" type="ORF">Q664_52725</name>
</gene>
<dbReference type="AlphaFoldDB" id="A0A084SE07"/>
<sequence length="68" mass="7435">MSDVTESAFWDVDETAVYFGVSTWTIRRMVKAGRLLHVRVNGAIRIYKARAGFTPLVPQPEAAAAPAA</sequence>
<dbReference type="SUPFAM" id="SSF46955">
    <property type="entry name" value="Putative DNA-binding domain"/>
    <property type="match status" value="1"/>
</dbReference>
<protein>
    <recommendedName>
        <fullName evidence="1">Helix-turn-helix domain-containing protein</fullName>
    </recommendedName>
</protein>
<dbReference type="Proteomes" id="UP000028547">
    <property type="component" value="Unassembled WGS sequence"/>
</dbReference>
<evidence type="ECO:0000259" key="1">
    <source>
        <dbReference type="Pfam" id="PF12728"/>
    </source>
</evidence>
<dbReference type="RefSeq" id="WP_043414928.1">
    <property type="nucleotide sequence ID" value="NZ_JPMI01000431.1"/>
</dbReference>
<dbReference type="InterPro" id="IPR009061">
    <property type="entry name" value="DNA-bd_dom_put_sf"/>
</dbReference>